<reference evidence="1" key="1">
    <citation type="journal article" date="2022" name="bioRxiv">
        <title>Sequencing and chromosome-scale assembly of the giantPleurodeles waltlgenome.</title>
        <authorList>
            <person name="Brown T."/>
            <person name="Elewa A."/>
            <person name="Iarovenko S."/>
            <person name="Subramanian E."/>
            <person name="Araus A.J."/>
            <person name="Petzold A."/>
            <person name="Susuki M."/>
            <person name="Suzuki K.-i.T."/>
            <person name="Hayashi T."/>
            <person name="Toyoda A."/>
            <person name="Oliveira C."/>
            <person name="Osipova E."/>
            <person name="Leigh N.D."/>
            <person name="Simon A."/>
            <person name="Yun M.H."/>
        </authorList>
    </citation>
    <scope>NUCLEOTIDE SEQUENCE</scope>
    <source>
        <strain evidence="1">20211129_DDA</strain>
        <tissue evidence="1">Liver</tissue>
    </source>
</reference>
<comment type="caution">
    <text evidence="1">The sequence shown here is derived from an EMBL/GenBank/DDBJ whole genome shotgun (WGS) entry which is preliminary data.</text>
</comment>
<evidence type="ECO:0000313" key="2">
    <source>
        <dbReference type="Proteomes" id="UP001066276"/>
    </source>
</evidence>
<sequence length="80" mass="9311">MGEMACRRGPEKVRARGLQFAQTSLQRALNSRTFLVRSRSVDSILHSAHYEVFCNQEITAYMCFTRCGAQAWDYFKAWKQ</sequence>
<keyword evidence="2" id="KW-1185">Reference proteome</keyword>
<protein>
    <submittedName>
        <fullName evidence="1">Uncharacterized protein</fullName>
    </submittedName>
</protein>
<proteinExistence type="predicted"/>
<dbReference type="Proteomes" id="UP001066276">
    <property type="component" value="Chromosome 5"/>
</dbReference>
<organism evidence="1 2">
    <name type="scientific">Pleurodeles waltl</name>
    <name type="common">Iberian ribbed newt</name>
    <dbReference type="NCBI Taxonomy" id="8319"/>
    <lineage>
        <taxon>Eukaryota</taxon>
        <taxon>Metazoa</taxon>
        <taxon>Chordata</taxon>
        <taxon>Craniata</taxon>
        <taxon>Vertebrata</taxon>
        <taxon>Euteleostomi</taxon>
        <taxon>Amphibia</taxon>
        <taxon>Batrachia</taxon>
        <taxon>Caudata</taxon>
        <taxon>Salamandroidea</taxon>
        <taxon>Salamandridae</taxon>
        <taxon>Pleurodelinae</taxon>
        <taxon>Pleurodeles</taxon>
    </lineage>
</organism>
<name>A0AAV7RC41_PLEWA</name>
<accession>A0AAV7RC41</accession>
<dbReference type="EMBL" id="JANPWB010000009">
    <property type="protein sequence ID" value="KAJ1148789.1"/>
    <property type="molecule type" value="Genomic_DNA"/>
</dbReference>
<gene>
    <name evidence="1" type="ORF">NDU88_001615</name>
</gene>
<dbReference type="AlphaFoldDB" id="A0AAV7RC41"/>
<evidence type="ECO:0000313" key="1">
    <source>
        <dbReference type="EMBL" id="KAJ1148789.1"/>
    </source>
</evidence>